<evidence type="ECO:0000256" key="2">
    <source>
        <dbReference type="ARBA" id="ARBA00022786"/>
    </source>
</evidence>
<dbReference type="AlphaFoldDB" id="A0A8S2F8V6"/>
<accession>A0A8S2F8V6</accession>
<evidence type="ECO:0000259" key="5">
    <source>
        <dbReference type="PROSITE" id="PS50127"/>
    </source>
</evidence>
<keyword evidence="4" id="KW-0067">ATP-binding</keyword>
<gene>
    <name evidence="6" type="ORF">OVA965_LOCUS31987</name>
    <name evidence="7" type="ORF">TMI583_LOCUS32838</name>
</gene>
<keyword evidence="2 4" id="KW-0833">Ubl conjugation pathway</keyword>
<dbReference type="EMBL" id="CAJOBA010046237">
    <property type="protein sequence ID" value="CAF4186873.1"/>
    <property type="molecule type" value="Genomic_DNA"/>
</dbReference>
<dbReference type="Proteomes" id="UP000677228">
    <property type="component" value="Unassembled WGS sequence"/>
</dbReference>
<name>A0A8S2F8V6_9BILA</name>
<comment type="similarity">
    <text evidence="4">Belongs to the ubiquitin-conjugating enzyme family.</text>
</comment>
<dbReference type="EMBL" id="CAJNOK010024550">
    <property type="protein sequence ID" value="CAF1378115.1"/>
    <property type="molecule type" value="Genomic_DNA"/>
</dbReference>
<reference evidence="6" key="1">
    <citation type="submission" date="2021-02" db="EMBL/GenBank/DDBJ databases">
        <authorList>
            <person name="Nowell W R."/>
        </authorList>
    </citation>
    <scope>NUCLEOTIDE SEQUENCE</scope>
</reference>
<evidence type="ECO:0000313" key="6">
    <source>
        <dbReference type="EMBL" id="CAF1378115.1"/>
    </source>
</evidence>
<keyword evidence="1" id="KW-0808">Transferase</keyword>
<sequence>MVVQASKQYKTAIGVKYIVHDSVVNSLTEVPNAGRIEAAMPLLLERPENFPKPVSSDGGNSRRITKELRELVIGDPILMAGPINNDLFHWEAIIQGPINTPYENGKFINRILFTDLYPLKPPKCHMMTKIFHPNIHEYSGDICLTLLGHEWRTTLTVGDILSGIYNLLQQPNSEFESCLNLDAGLLLDTRIDEFNRIAKEYTVLHAI</sequence>
<protein>
    <recommendedName>
        <fullName evidence="5">UBC core domain-containing protein</fullName>
    </recommendedName>
</protein>
<feature type="active site" description="Glycyl thioester intermediate" evidence="3">
    <location>
        <position position="143"/>
    </location>
</feature>
<dbReference type="Proteomes" id="UP000682733">
    <property type="component" value="Unassembled WGS sequence"/>
</dbReference>
<organism evidence="6 8">
    <name type="scientific">Didymodactylos carnosus</name>
    <dbReference type="NCBI Taxonomy" id="1234261"/>
    <lineage>
        <taxon>Eukaryota</taxon>
        <taxon>Metazoa</taxon>
        <taxon>Spiralia</taxon>
        <taxon>Gnathifera</taxon>
        <taxon>Rotifera</taxon>
        <taxon>Eurotatoria</taxon>
        <taxon>Bdelloidea</taxon>
        <taxon>Philodinida</taxon>
        <taxon>Philodinidae</taxon>
        <taxon>Didymodactylos</taxon>
    </lineage>
</organism>
<dbReference type="Pfam" id="PF00179">
    <property type="entry name" value="UQ_con"/>
    <property type="match status" value="1"/>
</dbReference>
<dbReference type="GO" id="GO:0005524">
    <property type="term" value="F:ATP binding"/>
    <property type="evidence" value="ECO:0007669"/>
    <property type="project" value="UniProtKB-UniRule"/>
</dbReference>
<evidence type="ECO:0000313" key="7">
    <source>
        <dbReference type="EMBL" id="CAF4186873.1"/>
    </source>
</evidence>
<keyword evidence="4" id="KW-0547">Nucleotide-binding</keyword>
<dbReference type="GO" id="GO:0016740">
    <property type="term" value="F:transferase activity"/>
    <property type="evidence" value="ECO:0007669"/>
    <property type="project" value="UniProtKB-KW"/>
</dbReference>
<evidence type="ECO:0000256" key="4">
    <source>
        <dbReference type="RuleBase" id="RU362109"/>
    </source>
</evidence>
<dbReference type="SMART" id="SM00212">
    <property type="entry name" value="UBCc"/>
    <property type="match status" value="1"/>
</dbReference>
<dbReference type="PANTHER" id="PTHR24067">
    <property type="entry name" value="UBIQUITIN-CONJUGATING ENZYME E2"/>
    <property type="match status" value="1"/>
</dbReference>
<dbReference type="InterPro" id="IPR050113">
    <property type="entry name" value="Ub_conjugating_enzyme"/>
</dbReference>
<comment type="caution">
    <text evidence="6">The sequence shown here is derived from an EMBL/GenBank/DDBJ whole genome shotgun (WGS) entry which is preliminary data.</text>
</comment>
<dbReference type="InterPro" id="IPR023313">
    <property type="entry name" value="UBQ-conjugating_AS"/>
</dbReference>
<dbReference type="InterPro" id="IPR016135">
    <property type="entry name" value="UBQ-conjugating_enzyme/RWD"/>
</dbReference>
<dbReference type="SUPFAM" id="SSF54495">
    <property type="entry name" value="UBC-like"/>
    <property type="match status" value="1"/>
</dbReference>
<feature type="domain" description="UBC core" evidence="5">
    <location>
        <begin position="59"/>
        <end position="207"/>
    </location>
</feature>
<dbReference type="Gene3D" id="3.10.110.10">
    <property type="entry name" value="Ubiquitin Conjugating Enzyme"/>
    <property type="match status" value="1"/>
</dbReference>
<dbReference type="InterPro" id="IPR000608">
    <property type="entry name" value="UBC"/>
</dbReference>
<proteinExistence type="inferred from homology"/>
<evidence type="ECO:0000256" key="1">
    <source>
        <dbReference type="ARBA" id="ARBA00022679"/>
    </source>
</evidence>
<evidence type="ECO:0000313" key="8">
    <source>
        <dbReference type="Proteomes" id="UP000677228"/>
    </source>
</evidence>
<dbReference type="PROSITE" id="PS00183">
    <property type="entry name" value="UBC_1"/>
    <property type="match status" value="1"/>
</dbReference>
<evidence type="ECO:0000256" key="3">
    <source>
        <dbReference type="PROSITE-ProRule" id="PRU10133"/>
    </source>
</evidence>
<dbReference type="PROSITE" id="PS50127">
    <property type="entry name" value="UBC_2"/>
    <property type="match status" value="1"/>
</dbReference>